<evidence type="ECO:0000313" key="2">
    <source>
        <dbReference type="EMBL" id="QPI13727.1"/>
    </source>
</evidence>
<evidence type="ECO:0000313" key="3">
    <source>
        <dbReference type="Proteomes" id="UP000595016"/>
    </source>
</evidence>
<feature type="region of interest" description="Disordered" evidence="1">
    <location>
        <begin position="1"/>
        <end position="51"/>
    </location>
</feature>
<evidence type="ECO:0008006" key="4">
    <source>
        <dbReference type="Google" id="ProtNLM"/>
    </source>
</evidence>
<keyword evidence="3" id="KW-1185">Reference proteome</keyword>
<organism evidence="2 3">
    <name type="scientific">Serratia phage Tsm2</name>
    <dbReference type="NCBI Taxonomy" id="2787014"/>
    <lineage>
        <taxon>Viruses</taxon>
        <taxon>Duplodnaviria</taxon>
        <taxon>Heunggongvirae</taxon>
        <taxon>Uroviricota</taxon>
        <taxon>Caudoviricetes</taxon>
        <taxon>Sarkviridae</taxon>
        <taxon>Otakuvirus</taxon>
        <taxon>Otakuvirus Tsm2</taxon>
    </lineage>
</organism>
<name>A0A7S9SNV2_9CAUD</name>
<proteinExistence type="predicted"/>
<gene>
    <name evidence="2" type="ORF">SIPHO4S_00031</name>
</gene>
<evidence type="ECO:0000256" key="1">
    <source>
        <dbReference type="SAM" id="MobiDB-lite"/>
    </source>
</evidence>
<sequence>MARLKLKPRNPSPPPEAVERAAQALRDIPATTRRAHRKPAPGMPAKPGFVGTGNARGTPGYAGQGEPSHYRPEYIDLMYAFFDRDPWEVVEDAKGTPRMMPKDKLPTMQRFARQIGYSTCTLQKWADKFPEFGAAYAECKEMQKAFIMESGGLTLNGGFAAFMLRCNHGMRDEATKEETADDTITEIVIKVDNGPHRN</sequence>
<dbReference type="Proteomes" id="UP000595016">
    <property type="component" value="Segment"/>
</dbReference>
<protein>
    <recommendedName>
        <fullName evidence="4">Terminase small subunit</fullName>
    </recommendedName>
</protein>
<reference evidence="2 3" key="1">
    <citation type="submission" date="2020-10" db="EMBL/GenBank/DDBJ databases">
        <authorList>
            <person name="Dukhno E.A."/>
            <person name="Kornienko N.O."/>
            <person name="Shybanov S.R."/>
            <person name="Kharina A.V."/>
            <person name="Budzanivska I.G."/>
        </authorList>
    </citation>
    <scope>NUCLEOTIDE SEQUENCE [LARGE SCALE GENOMIC DNA]</scope>
</reference>
<accession>A0A7S9SNV2</accession>
<dbReference type="EMBL" id="MW082583">
    <property type="protein sequence ID" value="QPI13727.1"/>
    <property type="molecule type" value="Genomic_DNA"/>
</dbReference>